<feature type="domain" description="SGNH hydrolase-type esterase" evidence="1">
    <location>
        <begin position="2"/>
        <end position="205"/>
    </location>
</feature>
<dbReference type="InterPro" id="IPR013830">
    <property type="entry name" value="SGNH_hydro"/>
</dbReference>
<dbReference type="Gene3D" id="3.40.50.1110">
    <property type="entry name" value="SGNH hydrolase"/>
    <property type="match status" value="1"/>
</dbReference>
<reference evidence="3" key="1">
    <citation type="journal article" date="2019" name="Int. J. Syst. Evol. Microbiol.">
        <title>The Global Catalogue of Microorganisms (GCM) 10K type strain sequencing project: providing services to taxonomists for standard genome sequencing and annotation.</title>
        <authorList>
            <consortium name="The Broad Institute Genomics Platform"/>
            <consortium name="The Broad Institute Genome Sequencing Center for Infectious Disease"/>
            <person name="Wu L."/>
            <person name="Ma J."/>
        </authorList>
    </citation>
    <scope>NUCLEOTIDE SEQUENCE [LARGE SCALE GENOMIC DNA]</scope>
    <source>
        <strain evidence="3">KCTC 42498</strain>
    </source>
</reference>
<dbReference type="SUPFAM" id="SSF52266">
    <property type="entry name" value="SGNH hydrolase"/>
    <property type="match status" value="1"/>
</dbReference>
<dbReference type="Proteomes" id="UP001597544">
    <property type="component" value="Unassembled WGS sequence"/>
</dbReference>
<dbReference type="InterPro" id="IPR051532">
    <property type="entry name" value="Ester_Hydrolysis_Enzymes"/>
</dbReference>
<accession>A0ABW5IPD3</accession>
<proteinExistence type="predicted"/>
<dbReference type="EMBL" id="JBHULU010000015">
    <property type="protein sequence ID" value="MFD2514639.1"/>
    <property type="molecule type" value="Genomic_DNA"/>
</dbReference>
<organism evidence="2 3">
    <name type="scientific">Pontibacter locisalis</name>
    <dbReference type="NCBI Taxonomy" id="1719035"/>
    <lineage>
        <taxon>Bacteria</taxon>
        <taxon>Pseudomonadati</taxon>
        <taxon>Bacteroidota</taxon>
        <taxon>Cytophagia</taxon>
        <taxon>Cytophagales</taxon>
        <taxon>Hymenobacteraceae</taxon>
        <taxon>Pontibacter</taxon>
    </lineage>
</organism>
<gene>
    <name evidence="2" type="ORF">ACFSRY_12255</name>
</gene>
<name>A0ABW5IPD3_9BACT</name>
<dbReference type="PANTHER" id="PTHR30383">
    <property type="entry name" value="THIOESTERASE 1/PROTEASE 1/LYSOPHOSPHOLIPASE L1"/>
    <property type="match status" value="1"/>
</dbReference>
<comment type="caution">
    <text evidence="2">The sequence shown here is derived from an EMBL/GenBank/DDBJ whole genome shotgun (WGS) entry which is preliminary data.</text>
</comment>
<evidence type="ECO:0000313" key="3">
    <source>
        <dbReference type="Proteomes" id="UP001597544"/>
    </source>
</evidence>
<dbReference type="InterPro" id="IPR036514">
    <property type="entry name" value="SGNH_hydro_sf"/>
</dbReference>
<dbReference type="CDD" id="cd01833">
    <property type="entry name" value="XynB_like"/>
    <property type="match status" value="1"/>
</dbReference>
<dbReference type="RefSeq" id="WP_377507649.1">
    <property type="nucleotide sequence ID" value="NZ_JBHULU010000015.1"/>
</dbReference>
<dbReference type="InterPro" id="IPR026444">
    <property type="entry name" value="Secre_tail"/>
</dbReference>
<evidence type="ECO:0000259" key="1">
    <source>
        <dbReference type="Pfam" id="PF13472"/>
    </source>
</evidence>
<evidence type="ECO:0000313" key="2">
    <source>
        <dbReference type="EMBL" id="MFD2514639.1"/>
    </source>
</evidence>
<sequence>MALGNSITQSNQDHYSYRYNLWKKLLDAGVEIDYVGSHSVQKNGNPDWPLYKGQAFDSDNEGHWGWSTDQILNGNSEETGKGRLSDWLTGYTPDIVLLHLGTNDMFRDQSLDETVNELKEVVQLIRADNPQVKIFFAKLIPAYDQKVGPQAANNIRLLNERIPALAQELNTAASPVILVDQYTGFNPTTGADTFDGIHPNASGEEKMAQKWFEAIMKVVQVTPVVYAAFEATVTADKDVQLNWETTEENNNDYFEVERALDNNIFTVIGKIDGSGSSKEKVTYNYKDTTAPYGILKYRLKQVSLDGSNSYSETVQVEKEQVLHSGTAREASADLLQVYPTISRDKTITVQLQDQQPFSKVWIAIVTANGQLVKQIVKQCSAEGTVTEKIRMPDSKAGLYLMQVKGSGESMRRRFILAQ</sequence>
<protein>
    <submittedName>
        <fullName evidence="2">GDSL-type esterase/lipase family protein</fullName>
    </submittedName>
</protein>
<keyword evidence="3" id="KW-1185">Reference proteome</keyword>
<dbReference type="PANTHER" id="PTHR30383:SF2">
    <property type="entry name" value="CELLULOSE-BINDING PROTEIN"/>
    <property type="match status" value="1"/>
</dbReference>
<dbReference type="NCBIfam" id="TIGR04183">
    <property type="entry name" value="Por_Secre_tail"/>
    <property type="match status" value="1"/>
</dbReference>
<dbReference type="Pfam" id="PF13472">
    <property type="entry name" value="Lipase_GDSL_2"/>
    <property type="match status" value="1"/>
</dbReference>